<accession>A0ABN9SFK0</accession>
<dbReference type="Proteomes" id="UP001189429">
    <property type="component" value="Unassembled WGS sequence"/>
</dbReference>
<feature type="compositionally biased region" description="Low complexity" evidence="1">
    <location>
        <begin position="166"/>
        <end position="175"/>
    </location>
</feature>
<sequence>MSFVGENAFALPGVAADPQRGVDAEPSGLSHLTRWLGQEYGLHEQDNVTMHLDKFFAFRRGARDLARCIAAFEMVYDEASETAGLEIHAIGRSHLLLSGCELPQRKIDDIKLKVDGDLNRYADQAKNRADDFGGFYGDDSWWDEDEWYEGDWGEYEASWGDEDWSSNDWNSSSWDNHGDQQGENSSDADACKGSAGGRGRGKGGKGKRKSKKGRGKGRRRHYDDEYDKDDDSDYWYYQGFVNTPRGTSSSFPKIDEGPGKTYAGFARTGASMRRGADLLAWHEDDDLTSSATTSWSTIADAIRIIGFVDRRYGRGITPAGNDGSSISAEAYHHIDQTTTLHHLYRLPAEELTLAPQVSMFGAIGSSDNRQASYLEDSIFMFDRCSRRERQKAHFAQLLRDPGAASGIVGTDSLLTCYNDALEPLGVGCDLVPTTAKFTGIDAVPAPGIGKSKVPLGMPMLENATSTGDLTGGPGSCPGLFSLKSSIKFEASMLANAVPFMDGILALFPDDEYGKHQRKPVRAPLLRADSGHCVTPIDNCDSPEEVNQTYLRKELMKYLEAFNAKYKITKHQHHYETRASFMDHKYYQDLIPKDMDKHD</sequence>
<feature type="region of interest" description="Disordered" evidence="1">
    <location>
        <begin position="166"/>
        <end position="225"/>
    </location>
</feature>
<organism evidence="2 3">
    <name type="scientific">Prorocentrum cordatum</name>
    <dbReference type="NCBI Taxonomy" id="2364126"/>
    <lineage>
        <taxon>Eukaryota</taxon>
        <taxon>Sar</taxon>
        <taxon>Alveolata</taxon>
        <taxon>Dinophyceae</taxon>
        <taxon>Prorocentrales</taxon>
        <taxon>Prorocentraceae</taxon>
        <taxon>Prorocentrum</taxon>
    </lineage>
</organism>
<evidence type="ECO:0000313" key="2">
    <source>
        <dbReference type="EMBL" id="CAK0830773.1"/>
    </source>
</evidence>
<comment type="caution">
    <text evidence="2">The sequence shown here is derived from an EMBL/GenBank/DDBJ whole genome shotgun (WGS) entry which is preliminary data.</text>
</comment>
<evidence type="ECO:0000313" key="3">
    <source>
        <dbReference type="Proteomes" id="UP001189429"/>
    </source>
</evidence>
<gene>
    <name evidence="2" type="ORF">PCOR1329_LOCUS29311</name>
</gene>
<protein>
    <submittedName>
        <fullName evidence="2">Uncharacterized protein</fullName>
    </submittedName>
</protein>
<name>A0ABN9SFK0_9DINO</name>
<proteinExistence type="predicted"/>
<dbReference type="EMBL" id="CAUYUJ010011013">
    <property type="protein sequence ID" value="CAK0830773.1"/>
    <property type="molecule type" value="Genomic_DNA"/>
</dbReference>
<feature type="compositionally biased region" description="Basic residues" evidence="1">
    <location>
        <begin position="199"/>
        <end position="220"/>
    </location>
</feature>
<reference evidence="2" key="1">
    <citation type="submission" date="2023-10" db="EMBL/GenBank/DDBJ databases">
        <authorList>
            <person name="Chen Y."/>
            <person name="Shah S."/>
            <person name="Dougan E. K."/>
            <person name="Thang M."/>
            <person name="Chan C."/>
        </authorList>
    </citation>
    <scope>NUCLEOTIDE SEQUENCE [LARGE SCALE GENOMIC DNA]</scope>
</reference>
<evidence type="ECO:0000256" key="1">
    <source>
        <dbReference type="SAM" id="MobiDB-lite"/>
    </source>
</evidence>
<keyword evidence="3" id="KW-1185">Reference proteome</keyword>